<feature type="domain" description="VOC" evidence="1">
    <location>
        <begin position="138"/>
        <end position="253"/>
    </location>
</feature>
<feature type="domain" description="VOC" evidence="1">
    <location>
        <begin position="10"/>
        <end position="124"/>
    </location>
</feature>
<dbReference type="InterPro" id="IPR041581">
    <property type="entry name" value="Glyoxalase_6"/>
</dbReference>
<protein>
    <submittedName>
        <fullName evidence="2">VOC family protein</fullName>
    </submittedName>
</protein>
<organism evidence="2 3">
    <name type="scientific">Actinospica acidithermotolerans</name>
    <dbReference type="NCBI Taxonomy" id="2828514"/>
    <lineage>
        <taxon>Bacteria</taxon>
        <taxon>Bacillati</taxon>
        <taxon>Actinomycetota</taxon>
        <taxon>Actinomycetes</taxon>
        <taxon>Catenulisporales</taxon>
        <taxon>Actinospicaceae</taxon>
        <taxon>Actinospica</taxon>
    </lineage>
</organism>
<dbReference type="AlphaFoldDB" id="A0A941EB64"/>
<dbReference type="PROSITE" id="PS51819">
    <property type="entry name" value="VOC"/>
    <property type="match status" value="2"/>
</dbReference>
<gene>
    <name evidence="2" type="ORF">KDK95_18615</name>
</gene>
<evidence type="ECO:0000313" key="3">
    <source>
        <dbReference type="Proteomes" id="UP000676325"/>
    </source>
</evidence>
<evidence type="ECO:0000259" key="1">
    <source>
        <dbReference type="PROSITE" id="PS51819"/>
    </source>
</evidence>
<reference evidence="2" key="1">
    <citation type="submission" date="2021-04" db="EMBL/GenBank/DDBJ databases">
        <title>Genome based classification of Actinospica acidithermotolerans sp. nov., an actinobacterium isolated from an Indonesian hot spring.</title>
        <authorList>
            <person name="Kusuma A.B."/>
            <person name="Putra K.E."/>
            <person name="Nafisah S."/>
            <person name="Loh J."/>
            <person name="Nouioui I."/>
            <person name="Goodfellow M."/>
        </authorList>
    </citation>
    <scope>NUCLEOTIDE SEQUENCE</scope>
    <source>
        <strain evidence="2">MGRD01-02</strain>
    </source>
</reference>
<dbReference type="SUPFAM" id="SSF54593">
    <property type="entry name" value="Glyoxalase/Bleomycin resistance protein/Dihydroxybiphenyl dioxygenase"/>
    <property type="match status" value="2"/>
</dbReference>
<name>A0A941EB64_9ACTN</name>
<dbReference type="InterPro" id="IPR037523">
    <property type="entry name" value="VOC_core"/>
</dbReference>
<dbReference type="InterPro" id="IPR052164">
    <property type="entry name" value="Anthracycline_SecMetBiosynth"/>
</dbReference>
<dbReference type="PANTHER" id="PTHR33993:SF14">
    <property type="entry name" value="GB|AAF24581.1"/>
    <property type="match status" value="1"/>
</dbReference>
<dbReference type="InterPro" id="IPR029068">
    <property type="entry name" value="Glyas_Bleomycin-R_OHBP_Dase"/>
</dbReference>
<dbReference type="Gene3D" id="3.10.180.10">
    <property type="entry name" value="2,3-Dihydroxybiphenyl 1,2-Dioxygenase, domain 1"/>
    <property type="match status" value="2"/>
</dbReference>
<comment type="caution">
    <text evidence="2">The sequence shown here is derived from an EMBL/GenBank/DDBJ whole genome shotgun (WGS) entry which is preliminary data.</text>
</comment>
<dbReference type="EMBL" id="JAGSOH010000054">
    <property type="protein sequence ID" value="MBR7828331.1"/>
    <property type="molecule type" value="Genomic_DNA"/>
</dbReference>
<dbReference type="Proteomes" id="UP000676325">
    <property type="component" value="Unassembled WGS sequence"/>
</dbReference>
<accession>A0A941EB64</accession>
<dbReference type="CDD" id="cd07247">
    <property type="entry name" value="SgaA_N_like"/>
    <property type="match status" value="2"/>
</dbReference>
<proteinExistence type="predicted"/>
<sequence>MKVTDIVPGSPCWTQLGTSDPEAAQRFYGGLFGWAAEPDPRPEAGGYTVFTLDGSPCAAVSPLMDPRQPTAWQLAFATPDADETAARAQKAGAQVWMGPMDVMDSGRWALLSDPTGAAFGLWQAGSFKGFGVMDEPGAFGWIDGNTRDVPAAVRFYQDVFGWEVMGPSEGYPMVSLAGHMFGGLMDMGEMFPPEVPAHWNPFFVSADVDATAAKARELGGEVMHGPETVQMEHGPRIAVLRDPQGAVFGVFKPA</sequence>
<dbReference type="RefSeq" id="WP_212519467.1">
    <property type="nucleotide sequence ID" value="NZ_JAGSOH010000054.1"/>
</dbReference>
<keyword evidence="3" id="KW-1185">Reference proteome</keyword>
<dbReference type="Pfam" id="PF18029">
    <property type="entry name" value="Glyoxalase_6"/>
    <property type="match status" value="2"/>
</dbReference>
<evidence type="ECO:0000313" key="2">
    <source>
        <dbReference type="EMBL" id="MBR7828331.1"/>
    </source>
</evidence>
<dbReference type="PANTHER" id="PTHR33993">
    <property type="entry name" value="GLYOXALASE-RELATED"/>
    <property type="match status" value="1"/>
</dbReference>